<dbReference type="AlphaFoldDB" id="A0AA39Y4M8"/>
<reference evidence="1" key="1">
    <citation type="submission" date="2023-06" db="EMBL/GenBank/DDBJ databases">
        <title>Genome-scale phylogeny and comparative genomics of the fungal order Sordariales.</title>
        <authorList>
            <consortium name="Lawrence Berkeley National Laboratory"/>
            <person name="Hensen N."/>
            <person name="Bonometti L."/>
            <person name="Westerberg I."/>
            <person name="Brannstrom I.O."/>
            <person name="Guillou S."/>
            <person name="Cros-Aarteil S."/>
            <person name="Calhoun S."/>
            <person name="Haridas S."/>
            <person name="Kuo A."/>
            <person name="Mondo S."/>
            <person name="Pangilinan J."/>
            <person name="Riley R."/>
            <person name="Labutti K."/>
            <person name="Andreopoulos B."/>
            <person name="Lipzen A."/>
            <person name="Chen C."/>
            <person name="Yanf M."/>
            <person name="Daum C."/>
            <person name="Ng V."/>
            <person name="Clum A."/>
            <person name="Steindorff A."/>
            <person name="Ohm R."/>
            <person name="Martin F."/>
            <person name="Silar P."/>
            <person name="Natvig D."/>
            <person name="Lalanne C."/>
            <person name="Gautier V."/>
            <person name="Ament-Velasquez S.L."/>
            <person name="Kruys A."/>
            <person name="Hutchinson M.I."/>
            <person name="Powell A.J."/>
            <person name="Barry K."/>
            <person name="Miller A.N."/>
            <person name="Grigoriev I.V."/>
            <person name="Debuchy R."/>
            <person name="Gladieux P."/>
            <person name="Thoren M.H."/>
            <person name="Johannesson H."/>
        </authorList>
    </citation>
    <scope>NUCLEOTIDE SEQUENCE</scope>
    <source>
        <strain evidence="1">SMH2532-1</strain>
    </source>
</reference>
<sequence length="420" mass="44956">MADLVHVVSKRNNANHAVCCQHEGPAPGAEVAPLPAMSIRVRSQLISLTSNNLGYARGGSVPGLNWWDAYPTPQSLPAPFNNSDEWGIVPAWGYGVVTESTIDAIGPGTLLFGFWPASAHTVVLQLQPSEPPGYWQETSQHRHRLLAIYNRYRQVVAEDAQTMAMKTLFLGTAGFLLNHFVFSPHCIHPLGLGAPWSDEDASLASAVVISLSASSKTGRSFAWEVARDRDTATQGPMALLQLTSVPESVPRHPEALLPIKSASYGEIKQGVVDWVAGFQPSRVVIVDFGAAEDVTESLIGALADADLGGSVSIIAVGSEAKVYSSAEVLRRMARNKELGKVQLNTGALLNRALEVETPAIFAHKLDDAWSRCYREGGFGSIEVKMLRGVGGSEGIEGAWSDLCNRKVAADVGLVVQLQGV</sequence>
<comment type="caution">
    <text evidence="1">The sequence shown here is derived from an EMBL/GenBank/DDBJ whole genome shotgun (WGS) entry which is preliminary data.</text>
</comment>
<keyword evidence="2" id="KW-1185">Reference proteome</keyword>
<name>A0AA39Y4M8_9PEZI</name>
<dbReference type="InterPro" id="IPR021276">
    <property type="entry name" value="DUF2855"/>
</dbReference>
<dbReference type="Proteomes" id="UP001174936">
    <property type="component" value="Unassembled WGS sequence"/>
</dbReference>
<evidence type="ECO:0000313" key="1">
    <source>
        <dbReference type="EMBL" id="KAK0644430.1"/>
    </source>
</evidence>
<accession>A0AA39Y4M8</accession>
<dbReference type="EMBL" id="JAULSV010000005">
    <property type="protein sequence ID" value="KAK0644430.1"/>
    <property type="molecule type" value="Genomic_DNA"/>
</dbReference>
<protein>
    <submittedName>
        <fullName evidence="1">Uncharacterized protein</fullName>
    </submittedName>
</protein>
<gene>
    <name evidence="1" type="ORF">B0T16DRAFT_392785</name>
</gene>
<organism evidence="1 2">
    <name type="scientific">Cercophora newfieldiana</name>
    <dbReference type="NCBI Taxonomy" id="92897"/>
    <lineage>
        <taxon>Eukaryota</taxon>
        <taxon>Fungi</taxon>
        <taxon>Dikarya</taxon>
        <taxon>Ascomycota</taxon>
        <taxon>Pezizomycotina</taxon>
        <taxon>Sordariomycetes</taxon>
        <taxon>Sordariomycetidae</taxon>
        <taxon>Sordariales</taxon>
        <taxon>Lasiosphaeriaceae</taxon>
        <taxon>Cercophora</taxon>
    </lineage>
</organism>
<evidence type="ECO:0000313" key="2">
    <source>
        <dbReference type="Proteomes" id="UP001174936"/>
    </source>
</evidence>
<dbReference type="Pfam" id="PF11017">
    <property type="entry name" value="DUF2855"/>
    <property type="match status" value="1"/>
</dbReference>
<proteinExistence type="predicted"/>